<proteinExistence type="inferred from homology"/>
<keyword evidence="5 7" id="KW-1015">Disulfide bond</keyword>
<evidence type="ECO:0000256" key="4">
    <source>
        <dbReference type="ARBA" id="ARBA00022695"/>
    </source>
</evidence>
<dbReference type="InterPro" id="IPR036055">
    <property type="entry name" value="LDL_receptor-like_sf"/>
</dbReference>
<keyword evidence="4" id="KW-0548">Nucleotidyltransferase</keyword>
<dbReference type="PROSITE" id="PS50068">
    <property type="entry name" value="LDLRA_2"/>
    <property type="match status" value="3"/>
</dbReference>
<dbReference type="Pfam" id="PF01129">
    <property type="entry name" value="ART"/>
    <property type="match status" value="1"/>
</dbReference>
<name>A0A815NN16_ADIRI</name>
<dbReference type="InterPro" id="IPR032675">
    <property type="entry name" value="LRR_dom_sf"/>
</dbReference>
<evidence type="ECO:0000256" key="3">
    <source>
        <dbReference type="ARBA" id="ARBA00022679"/>
    </source>
</evidence>
<keyword evidence="2 8" id="KW-0328">Glycosyltransferase</keyword>
<dbReference type="CDD" id="cd00112">
    <property type="entry name" value="LDLa"/>
    <property type="match status" value="2"/>
</dbReference>
<keyword evidence="8" id="KW-0520">NAD</keyword>
<evidence type="ECO:0000313" key="9">
    <source>
        <dbReference type="EMBL" id="CAF1431877.1"/>
    </source>
</evidence>
<comment type="catalytic activity">
    <reaction evidence="6 8">
        <text>L-arginyl-[protein] + NAD(+) = N(omega)-(ADP-D-ribosyl)-L-arginyl-[protein] + nicotinamide + H(+)</text>
        <dbReference type="Rhea" id="RHEA:19149"/>
        <dbReference type="Rhea" id="RHEA-COMP:10532"/>
        <dbReference type="Rhea" id="RHEA-COMP:15087"/>
        <dbReference type="ChEBI" id="CHEBI:15378"/>
        <dbReference type="ChEBI" id="CHEBI:17154"/>
        <dbReference type="ChEBI" id="CHEBI:29965"/>
        <dbReference type="ChEBI" id="CHEBI:57540"/>
        <dbReference type="ChEBI" id="CHEBI:142554"/>
        <dbReference type="EC" id="2.4.2.31"/>
    </reaction>
</comment>
<protein>
    <recommendedName>
        <fullName evidence="8">NAD(P)(+)--arginine ADP-ribosyltransferase</fullName>
        <ecNumber evidence="8">2.4.2.31</ecNumber>
    </recommendedName>
    <alternativeName>
        <fullName evidence="8">Mono(ADP-ribosyl)transferase</fullName>
    </alternativeName>
</protein>
<dbReference type="GO" id="GO:0106274">
    <property type="term" value="F:NAD+-protein-arginine ADP-ribosyltransferase activity"/>
    <property type="evidence" value="ECO:0007669"/>
    <property type="project" value="UniProtKB-EC"/>
</dbReference>
<dbReference type="Pfam" id="PF00057">
    <property type="entry name" value="Ldl_recept_a"/>
    <property type="match status" value="1"/>
</dbReference>
<dbReference type="GO" id="GO:0016779">
    <property type="term" value="F:nucleotidyltransferase activity"/>
    <property type="evidence" value="ECO:0007669"/>
    <property type="project" value="UniProtKB-KW"/>
</dbReference>
<evidence type="ECO:0000256" key="7">
    <source>
        <dbReference type="PROSITE-ProRule" id="PRU00124"/>
    </source>
</evidence>
<dbReference type="PROSITE" id="PS01209">
    <property type="entry name" value="LDLRA_1"/>
    <property type="match status" value="1"/>
</dbReference>
<dbReference type="SMART" id="SM00192">
    <property type="entry name" value="LDLa"/>
    <property type="match status" value="5"/>
</dbReference>
<sequence length="1319" mass="149825">MKCLIFFILFLHAVIASPRLNLYRTDDTYLQHHCLYFDQSEDQWSRDIVPYCLSELTSTWQIEQTSYHSISTFNELKQRNITSQQLYQWSAPIDVIERYQLYLNDGNVHIILSTEVFYNCTSPSFGPFCQYQLENYDPRWTLNEFLRLHYHSHSKAAASSTCYTHLLCNRGLQSICLDWSEVCDGKVDCDNGSDEENCSPLINNRCKEGEFRCNNGQCIPLRFTTDGNSYECLDRSDSLLRSSVSNENHAPTIANEDIICPWHERDTSRFLHPLTSSCQYSRYEKIEEAIHSERPDFLGPDCFLAIRCHFKFPPYNRTLCSYMCRNNGCIELMKTTCPGTFFYPPTPVAFGHIYFAYSIEYTINSTNMREVPPEYICYDHKKCDEFGLNATLLPLERMTCRRPDDFPVKVHFNGDDWYSSYVEQIYRLLGHCNPLLNSNSNCNGPFMYRCINSSKCIPKFYIGDGIRDCDYADDEEQDTVNTACTMDDNKDVFFACRTKDKCIHRSRIENGFCDCGFDEEHFCDDEDLKANQKRSEIQFSTICDRSLDLAPISINGQIHTDETDCTQWVCNNTHTRCDGFWSCLNGADEVDCNPSALIPCPPHHHLCISSRTHQLLCLPLEKANDGNLDCVGGMDEPLLCPIRNRYRESRKFYCQNGGGSIIIAINMATRSDIDQSIETRRFLDVTEELLEILPPIEKLEYTSTFSLDQAIVSLEAVVPDIKLMLETVQSFHSEPEDTFSRDESNSIWLYILEWEPFQMSISNLLNETLRCKDRRKLEPWLPFLRLFLNAFSRLPSANFTIYRGANMDLSAKYCVGEKITWWGFSSCINKTNQLERKLSLNKSGKRTLFSINSFSARDIRRFSMQENNEQVLLPPASQFLVINSFDKGRGFHMIELKEIQSEYDIMARLRLPTNTTFDDTPFEPISVVSLSKKRLPAALPNLRLEERLSEYYAQNPKVDLKSMQLFDSDMDVVASEFIANKQCFELNLSGNRITPHGISILAHALRGNKQTLTILNLAWNEIGDAGTKLLAKVLRNNMTLSTLDISRNEIGNMGIESLAEALKVNTTLTALDLSRNEIENAGISSLVKALERNTTLTTLNLSWNHIGPTGGTSISELLLTNMTLVTLDLSWNCLEPEGTKILAEALRTNTTLTTLNLSWNGIKAAGAKSIAESLLINKALTTLDLSWNYIESVGVKTLAEALKTNTVLTTFNLSWNGIGPIGARSLSEALRTNTTLSVLDISRNGIGDIGADSFEKALRINNTLAMLDVSYNEIGITGAKSFSEALRRNATIKWLKLGGNKMGMIGEELLASACDRVEL</sequence>
<dbReference type="InterPro" id="IPR023415">
    <property type="entry name" value="LDLR_class-A_CS"/>
</dbReference>
<dbReference type="InterPro" id="IPR001611">
    <property type="entry name" value="Leu-rich_rpt"/>
</dbReference>
<keyword evidence="8" id="KW-0732">Signal</keyword>
<comment type="caution">
    <text evidence="9">The sequence shown here is derived from an EMBL/GenBank/DDBJ whole genome shotgun (WGS) entry which is preliminary data.</text>
</comment>
<dbReference type="Gene3D" id="3.80.10.10">
    <property type="entry name" value="Ribonuclease Inhibitor"/>
    <property type="match status" value="4"/>
</dbReference>
<keyword evidence="3 8" id="KW-0808">Transferase</keyword>
<feature type="chain" id="PRO_5033093460" description="NAD(P)(+)--arginine ADP-ribosyltransferase" evidence="8">
    <location>
        <begin position="17"/>
        <end position="1319"/>
    </location>
</feature>
<evidence type="ECO:0000256" key="8">
    <source>
        <dbReference type="RuleBase" id="RU361228"/>
    </source>
</evidence>
<dbReference type="EMBL" id="CAJNOJ010000395">
    <property type="protein sequence ID" value="CAF1431877.1"/>
    <property type="molecule type" value="Genomic_DNA"/>
</dbReference>
<dbReference type="SUPFAM" id="SSF56399">
    <property type="entry name" value="ADP-ribosylation"/>
    <property type="match status" value="1"/>
</dbReference>
<dbReference type="Proteomes" id="UP000663852">
    <property type="component" value="Unassembled WGS sequence"/>
</dbReference>
<comment type="similarity">
    <text evidence="1 8">Belongs to the Arg-specific ADP-ribosyltransferase family.</text>
</comment>
<feature type="disulfide bond" evidence="7">
    <location>
        <begin position="183"/>
        <end position="198"/>
    </location>
</feature>
<dbReference type="PRINTS" id="PR00261">
    <property type="entry name" value="LDLRECEPTOR"/>
</dbReference>
<dbReference type="InterPro" id="IPR000768">
    <property type="entry name" value="ART"/>
</dbReference>
<feature type="disulfide bond" evidence="7">
    <location>
        <begin position="206"/>
        <end position="218"/>
    </location>
</feature>
<evidence type="ECO:0000256" key="2">
    <source>
        <dbReference type="ARBA" id="ARBA00022676"/>
    </source>
</evidence>
<comment type="caution">
    <text evidence="7">Lacks conserved residue(s) required for the propagation of feature annotation.</text>
</comment>
<reference evidence="9" key="1">
    <citation type="submission" date="2021-02" db="EMBL/GenBank/DDBJ databases">
        <authorList>
            <person name="Nowell W R."/>
        </authorList>
    </citation>
    <scope>NUCLEOTIDE SEQUENCE</scope>
</reference>
<gene>
    <name evidence="9" type="ORF">EDS130_LOCUS38260</name>
</gene>
<feature type="signal peptide" evidence="8">
    <location>
        <begin position="1"/>
        <end position="16"/>
    </location>
</feature>
<evidence type="ECO:0000313" key="10">
    <source>
        <dbReference type="Proteomes" id="UP000663852"/>
    </source>
</evidence>
<dbReference type="SUPFAM" id="SSF52047">
    <property type="entry name" value="RNI-like"/>
    <property type="match status" value="1"/>
</dbReference>
<organism evidence="9 10">
    <name type="scientific">Adineta ricciae</name>
    <name type="common">Rotifer</name>
    <dbReference type="NCBI Taxonomy" id="249248"/>
    <lineage>
        <taxon>Eukaryota</taxon>
        <taxon>Metazoa</taxon>
        <taxon>Spiralia</taxon>
        <taxon>Gnathifera</taxon>
        <taxon>Rotifera</taxon>
        <taxon>Eurotatoria</taxon>
        <taxon>Bdelloidea</taxon>
        <taxon>Adinetida</taxon>
        <taxon>Adinetidae</taxon>
        <taxon>Adineta</taxon>
    </lineage>
</organism>
<evidence type="ECO:0000256" key="6">
    <source>
        <dbReference type="ARBA" id="ARBA00047597"/>
    </source>
</evidence>
<evidence type="ECO:0000256" key="1">
    <source>
        <dbReference type="ARBA" id="ARBA00009558"/>
    </source>
</evidence>
<dbReference type="OrthoDB" id="272549at2759"/>
<keyword evidence="8" id="KW-0521">NADP</keyword>
<evidence type="ECO:0000256" key="5">
    <source>
        <dbReference type="ARBA" id="ARBA00023157"/>
    </source>
</evidence>
<dbReference type="SMART" id="SM00368">
    <property type="entry name" value="LRR_RI"/>
    <property type="match status" value="12"/>
</dbReference>
<dbReference type="Gene3D" id="3.90.176.10">
    <property type="entry name" value="Toxin ADP-ribosyltransferase, Chain A, domain 1"/>
    <property type="match status" value="1"/>
</dbReference>
<dbReference type="Gene3D" id="4.10.400.10">
    <property type="entry name" value="Low-density Lipoprotein Receptor"/>
    <property type="match status" value="2"/>
</dbReference>
<dbReference type="SUPFAM" id="SSF57424">
    <property type="entry name" value="LDL receptor-like module"/>
    <property type="match status" value="2"/>
</dbReference>
<dbReference type="InterPro" id="IPR002172">
    <property type="entry name" value="LDrepeatLR_classA_rpt"/>
</dbReference>
<dbReference type="InterPro" id="IPR052394">
    <property type="entry name" value="LRR-containing"/>
</dbReference>
<dbReference type="Pfam" id="PF13516">
    <property type="entry name" value="LRR_6"/>
    <property type="match status" value="10"/>
</dbReference>
<dbReference type="PANTHER" id="PTHR24114:SF2">
    <property type="entry name" value="F-BOX DOMAIN-CONTAINING PROTEIN-RELATED"/>
    <property type="match status" value="1"/>
</dbReference>
<dbReference type="EC" id="2.4.2.31" evidence="8"/>
<accession>A0A815NN16</accession>
<dbReference type="PANTHER" id="PTHR24114">
    <property type="entry name" value="LEUCINE RICH REPEAT FAMILY PROTEIN"/>
    <property type="match status" value="1"/>
</dbReference>